<proteinExistence type="predicted"/>
<name>A0A644W403_9ZZZZ</name>
<accession>A0A644W403</accession>
<evidence type="ECO:0000313" key="1">
    <source>
        <dbReference type="EMBL" id="MPL98469.1"/>
    </source>
</evidence>
<comment type="caution">
    <text evidence="1">The sequence shown here is derived from an EMBL/GenBank/DDBJ whole genome shotgun (WGS) entry which is preliminary data.</text>
</comment>
<organism evidence="1">
    <name type="scientific">bioreactor metagenome</name>
    <dbReference type="NCBI Taxonomy" id="1076179"/>
    <lineage>
        <taxon>unclassified sequences</taxon>
        <taxon>metagenomes</taxon>
        <taxon>ecological metagenomes</taxon>
    </lineage>
</organism>
<dbReference type="EMBL" id="VSSQ01000610">
    <property type="protein sequence ID" value="MPL98469.1"/>
    <property type="molecule type" value="Genomic_DNA"/>
</dbReference>
<evidence type="ECO:0008006" key="2">
    <source>
        <dbReference type="Google" id="ProtNLM"/>
    </source>
</evidence>
<gene>
    <name evidence="1" type="ORF">SDC9_44674</name>
</gene>
<protein>
    <recommendedName>
        <fullName evidence="2">Phospholipid/glycerol acyltransferase domain-containing protein</fullName>
    </recommendedName>
</protein>
<sequence>MTGFEKLQQAKRFDMKKKPIRQRQFLRPVTWLLSYPTVWSHRLKINRINMEGIKPPFLLLCTHHAFIDFKVTTAALFPYRANYVVAIDGFLKREWLLRNAGGICKRKFTNDLQLIRQIREVLAVNKDVLALYPEARYTLVGTTAVLPDSLGKMAKLLGVPVVMLNMHGHYLSSPVWNLKDRGSRIKADYSLLFTKEDLAKSSVSHINAVIRKAFEYDEYRWQKDNKIRISYPKRAEGLHKPLYQCPHCLSEYTTYSEGIHIGCSTCHKKWEMTEYGELRAIQRADDEQLLVTEFPHIPDWYEFERKQVRVQIEAGTYCLKTKVHVEALPNAKGYIPLGDALLIHDMQGFKLEGMFGKEGFLLAKTPLSMYSCHIEYEYFGKGDCIDLSTLEDTYYIYPKEQKFSVTKIALATEELFAYYSKEQEITPHILLEAVAQSPS</sequence>
<dbReference type="AlphaFoldDB" id="A0A644W403"/>
<reference evidence="1" key="1">
    <citation type="submission" date="2019-08" db="EMBL/GenBank/DDBJ databases">
        <authorList>
            <person name="Kucharzyk K."/>
            <person name="Murdoch R.W."/>
            <person name="Higgins S."/>
            <person name="Loffler F."/>
        </authorList>
    </citation>
    <scope>NUCLEOTIDE SEQUENCE</scope>
</reference>